<protein>
    <submittedName>
        <fullName evidence="1">Uncharacterized protein</fullName>
    </submittedName>
</protein>
<dbReference type="Proteomes" id="UP000649328">
    <property type="component" value="Unassembled WGS sequence"/>
</dbReference>
<proteinExistence type="predicted"/>
<accession>A0A8H7GN97</accession>
<sequence length="86" mass="9518">MSFGWALQLGEIAVSLGKHEVKYLALVSKDSTVVASGSIADSMTMIVQLDMKHLDMRILDDENTLGMTITEFLDEDLCLVLDKKDL</sequence>
<evidence type="ECO:0000313" key="1">
    <source>
        <dbReference type="EMBL" id="KAF8000635.1"/>
    </source>
</evidence>
<keyword evidence="2" id="KW-1185">Reference proteome</keyword>
<gene>
    <name evidence="1" type="ORF">HF325_004424</name>
</gene>
<dbReference type="AlphaFoldDB" id="A0A8H7GN97"/>
<comment type="caution">
    <text evidence="1">The sequence shown here is derived from an EMBL/GenBank/DDBJ whole genome shotgun (WGS) entry which is preliminary data.</text>
</comment>
<organism evidence="1 2">
    <name type="scientific">Metschnikowia pulcherrima</name>
    <dbReference type="NCBI Taxonomy" id="27326"/>
    <lineage>
        <taxon>Eukaryota</taxon>
        <taxon>Fungi</taxon>
        <taxon>Dikarya</taxon>
        <taxon>Ascomycota</taxon>
        <taxon>Saccharomycotina</taxon>
        <taxon>Pichiomycetes</taxon>
        <taxon>Metschnikowiaceae</taxon>
        <taxon>Metschnikowia</taxon>
    </lineage>
</organism>
<reference evidence="1" key="1">
    <citation type="submission" date="2020-10" db="EMBL/GenBank/DDBJ databases">
        <title>The Whole-Genome Sequence of Metschnikowia persimmonesis, a Novel Endophytic Yeast Species Isolated from Medicinal Plant Diospyros kaki Thumb.</title>
        <authorList>
            <person name="Rahmat E."/>
            <person name="Kang Y."/>
        </authorList>
    </citation>
    <scope>NUCLEOTIDE SEQUENCE</scope>
    <source>
        <strain evidence="1">KIOM G15050</strain>
    </source>
</reference>
<evidence type="ECO:0000313" key="2">
    <source>
        <dbReference type="Proteomes" id="UP000649328"/>
    </source>
</evidence>
<dbReference type="EMBL" id="JACBPP010000006">
    <property type="protein sequence ID" value="KAF8000635.1"/>
    <property type="molecule type" value="Genomic_DNA"/>
</dbReference>
<name>A0A8H7GN97_9ASCO</name>